<keyword evidence="3" id="KW-1185">Reference proteome</keyword>
<protein>
    <submittedName>
        <fullName evidence="2">Uncharacterized protein</fullName>
    </submittedName>
</protein>
<comment type="caution">
    <text evidence="2">The sequence shown here is derived from an EMBL/GenBank/DDBJ whole genome shotgun (WGS) entry which is preliminary data.</text>
</comment>
<evidence type="ECO:0000313" key="2">
    <source>
        <dbReference type="EMBL" id="KAJ8755573.1"/>
    </source>
</evidence>
<proteinExistence type="predicted"/>
<dbReference type="Proteomes" id="UP001159364">
    <property type="component" value="Linkage Group LG09"/>
</dbReference>
<dbReference type="EMBL" id="JAIWQS010000009">
    <property type="protein sequence ID" value="KAJ8755573.1"/>
    <property type="molecule type" value="Genomic_DNA"/>
</dbReference>
<name>A0AAV8SU43_9ROSI</name>
<accession>A0AAV8SU43</accession>
<dbReference type="AlphaFoldDB" id="A0AAV8SU43"/>
<evidence type="ECO:0000313" key="3">
    <source>
        <dbReference type="Proteomes" id="UP001159364"/>
    </source>
</evidence>
<evidence type="ECO:0000256" key="1">
    <source>
        <dbReference type="SAM" id="MobiDB-lite"/>
    </source>
</evidence>
<sequence length="128" mass="14026">MRLQGNCYVARDVCEGRGPKGLDYGWGEPGGPEPNREGAAGRASRPGLVEREGPKLLAIWEAGGKAGLEDNGEPNEEDGPKVSWDDVVPLDVERLPEMPKNILLSWDASRVDEGVRDFLVWELDPDET</sequence>
<organism evidence="2 3">
    <name type="scientific">Erythroxylum novogranatense</name>
    <dbReference type="NCBI Taxonomy" id="1862640"/>
    <lineage>
        <taxon>Eukaryota</taxon>
        <taxon>Viridiplantae</taxon>
        <taxon>Streptophyta</taxon>
        <taxon>Embryophyta</taxon>
        <taxon>Tracheophyta</taxon>
        <taxon>Spermatophyta</taxon>
        <taxon>Magnoliopsida</taxon>
        <taxon>eudicotyledons</taxon>
        <taxon>Gunneridae</taxon>
        <taxon>Pentapetalae</taxon>
        <taxon>rosids</taxon>
        <taxon>fabids</taxon>
        <taxon>Malpighiales</taxon>
        <taxon>Erythroxylaceae</taxon>
        <taxon>Erythroxylum</taxon>
    </lineage>
</organism>
<feature type="region of interest" description="Disordered" evidence="1">
    <location>
        <begin position="16"/>
        <end position="51"/>
    </location>
</feature>
<gene>
    <name evidence="2" type="ORF">K2173_022152</name>
</gene>
<reference evidence="2 3" key="1">
    <citation type="submission" date="2021-09" db="EMBL/GenBank/DDBJ databases">
        <title>Genomic insights and catalytic innovation underlie evolution of tropane alkaloids biosynthesis.</title>
        <authorList>
            <person name="Wang Y.-J."/>
            <person name="Tian T."/>
            <person name="Huang J.-P."/>
            <person name="Huang S.-X."/>
        </authorList>
    </citation>
    <scope>NUCLEOTIDE SEQUENCE [LARGE SCALE GENOMIC DNA]</scope>
    <source>
        <strain evidence="2">KIB-2018</strain>
        <tissue evidence="2">Leaf</tissue>
    </source>
</reference>
<feature type="region of interest" description="Disordered" evidence="1">
    <location>
        <begin position="63"/>
        <end position="84"/>
    </location>
</feature>